<dbReference type="GO" id="GO:0030170">
    <property type="term" value="F:pyridoxal phosphate binding"/>
    <property type="evidence" value="ECO:0007669"/>
    <property type="project" value="UniProtKB-UniRule"/>
</dbReference>
<dbReference type="Pfam" id="PF01168">
    <property type="entry name" value="Ala_racemase_N"/>
    <property type="match status" value="1"/>
</dbReference>
<proteinExistence type="inferred from homology"/>
<dbReference type="SUPFAM" id="SSF51419">
    <property type="entry name" value="PLP-binding barrel"/>
    <property type="match status" value="1"/>
</dbReference>
<evidence type="ECO:0000259" key="10">
    <source>
        <dbReference type="SMART" id="SM01005"/>
    </source>
</evidence>
<dbReference type="SMART" id="SM01005">
    <property type="entry name" value="Ala_racemase_C"/>
    <property type="match status" value="1"/>
</dbReference>
<dbReference type="InterPro" id="IPR011079">
    <property type="entry name" value="Ala_racemase_C"/>
</dbReference>
<accession>A0A2T5G285</accession>
<dbReference type="CDD" id="cd00430">
    <property type="entry name" value="PLPDE_III_AR"/>
    <property type="match status" value="1"/>
</dbReference>
<dbReference type="PANTHER" id="PTHR30511:SF0">
    <property type="entry name" value="ALANINE RACEMASE, CATABOLIC-RELATED"/>
    <property type="match status" value="1"/>
</dbReference>
<dbReference type="GO" id="GO:0005829">
    <property type="term" value="C:cytosol"/>
    <property type="evidence" value="ECO:0007669"/>
    <property type="project" value="TreeGrafter"/>
</dbReference>
<comment type="similarity">
    <text evidence="3 7">Belongs to the alanine racemase family.</text>
</comment>
<comment type="cofactor">
    <cofactor evidence="2 7 8">
        <name>pyridoxal 5'-phosphate</name>
        <dbReference type="ChEBI" id="CHEBI:597326"/>
    </cofactor>
</comment>
<dbReference type="PRINTS" id="PR00992">
    <property type="entry name" value="ALARACEMASE"/>
</dbReference>
<evidence type="ECO:0000256" key="9">
    <source>
        <dbReference type="PIRSR" id="PIRSR600821-52"/>
    </source>
</evidence>
<dbReference type="PANTHER" id="PTHR30511">
    <property type="entry name" value="ALANINE RACEMASE"/>
    <property type="match status" value="1"/>
</dbReference>
<name>A0A2T5G285_9SPHN</name>
<evidence type="ECO:0000256" key="7">
    <source>
        <dbReference type="HAMAP-Rule" id="MF_01201"/>
    </source>
</evidence>
<evidence type="ECO:0000256" key="3">
    <source>
        <dbReference type="ARBA" id="ARBA00007880"/>
    </source>
</evidence>
<evidence type="ECO:0000256" key="2">
    <source>
        <dbReference type="ARBA" id="ARBA00001933"/>
    </source>
</evidence>
<dbReference type="NCBIfam" id="TIGR00492">
    <property type="entry name" value="alr"/>
    <property type="match status" value="1"/>
</dbReference>
<dbReference type="GO" id="GO:0030632">
    <property type="term" value="P:D-alanine biosynthetic process"/>
    <property type="evidence" value="ECO:0007669"/>
    <property type="project" value="UniProtKB-UniRule"/>
</dbReference>
<sequence length="382" mass="39908">MAPHDHIADPFAGARLTIDLAALTANYSLIAARVAPARTAAVVKADAYGLGATRVAPALAEMGCRDFFVAHLAEAIALRPHLPADAALYVLNGLQPGAERRCATLGILPVLNSLDQARRWAAMAREIGHALPAVLQVDSGMSRLGLQPEEVAALAEDKAFFEQVPLRLVMSHLACADEPGNAANAEQLRRFHALAALLPPALLSFANSGGAFLPAAFHHDLVRAGVSLYGAAPNGEGPNPMRPVVRLDARIIQVRAIPAGTGVGYGLTFNKSEPARIATIGVGYADGWPRHLSNRGAAFFGGVRLPIAGRVSMDSITLDVTALAEGALGPGDEVELIGPHQTLEQVAADAGTIPYEILTSLGSRYSRIYSDGVPGDLSNAVD</sequence>
<feature type="domain" description="Alanine racemase C-terminal" evidence="10">
    <location>
        <begin position="244"/>
        <end position="370"/>
    </location>
</feature>
<dbReference type="InterPro" id="IPR001608">
    <property type="entry name" value="Ala_racemase_N"/>
</dbReference>
<dbReference type="EC" id="5.1.1.1" evidence="4 7"/>
<evidence type="ECO:0000256" key="8">
    <source>
        <dbReference type="PIRSR" id="PIRSR600821-50"/>
    </source>
</evidence>
<evidence type="ECO:0000313" key="11">
    <source>
        <dbReference type="EMBL" id="PTQ13240.1"/>
    </source>
</evidence>
<keyword evidence="6 7" id="KW-0413">Isomerase</keyword>
<evidence type="ECO:0000256" key="4">
    <source>
        <dbReference type="ARBA" id="ARBA00013089"/>
    </source>
</evidence>
<dbReference type="Proteomes" id="UP000244162">
    <property type="component" value="Unassembled WGS sequence"/>
</dbReference>
<dbReference type="RefSeq" id="WP_107966473.1">
    <property type="nucleotide sequence ID" value="NZ_NWBU01000004.1"/>
</dbReference>
<dbReference type="Gene3D" id="3.20.20.10">
    <property type="entry name" value="Alanine racemase"/>
    <property type="match status" value="1"/>
</dbReference>
<comment type="pathway">
    <text evidence="7">Amino-acid biosynthesis; D-alanine biosynthesis; D-alanine from L-alanine: step 1/1.</text>
</comment>
<feature type="binding site" evidence="7 9">
    <location>
        <position position="143"/>
    </location>
    <ligand>
        <name>substrate</name>
    </ligand>
</feature>
<comment type="function">
    <text evidence="7">Catalyzes the interconversion of L-alanine and D-alanine. May also act on other amino acids.</text>
</comment>
<feature type="modified residue" description="N6-(pyridoxal phosphate)lysine" evidence="7 8">
    <location>
        <position position="44"/>
    </location>
</feature>
<dbReference type="EMBL" id="NWBU01000004">
    <property type="protein sequence ID" value="PTQ13240.1"/>
    <property type="molecule type" value="Genomic_DNA"/>
</dbReference>
<evidence type="ECO:0000256" key="6">
    <source>
        <dbReference type="ARBA" id="ARBA00023235"/>
    </source>
</evidence>
<comment type="catalytic activity">
    <reaction evidence="1 7">
        <text>L-alanine = D-alanine</text>
        <dbReference type="Rhea" id="RHEA:20249"/>
        <dbReference type="ChEBI" id="CHEBI:57416"/>
        <dbReference type="ChEBI" id="CHEBI:57972"/>
        <dbReference type="EC" id="5.1.1.1"/>
    </reaction>
</comment>
<feature type="active site" description="Proton acceptor; specific for D-alanine" evidence="7">
    <location>
        <position position="44"/>
    </location>
</feature>
<dbReference type="UniPathway" id="UPA00042">
    <property type="reaction ID" value="UER00497"/>
</dbReference>
<evidence type="ECO:0000256" key="1">
    <source>
        <dbReference type="ARBA" id="ARBA00000316"/>
    </source>
</evidence>
<dbReference type="Pfam" id="PF00842">
    <property type="entry name" value="Ala_racemase_C"/>
    <property type="match status" value="1"/>
</dbReference>
<reference evidence="11 12" key="1">
    <citation type="submission" date="2017-09" db="EMBL/GenBank/DDBJ databases">
        <title>Sphingomonas panjinensis sp.nov., isolated from oil-contaminated soil.</title>
        <authorList>
            <person name="Wang L."/>
            <person name="Chen L."/>
        </authorList>
    </citation>
    <scope>NUCLEOTIDE SEQUENCE [LARGE SCALE GENOMIC DNA]</scope>
    <source>
        <strain evidence="11 12">FW-11</strain>
    </source>
</reference>
<dbReference type="InterPro" id="IPR009006">
    <property type="entry name" value="Ala_racemase/Decarboxylase_C"/>
</dbReference>
<comment type="caution">
    <text evidence="11">The sequence shown here is derived from an EMBL/GenBank/DDBJ whole genome shotgun (WGS) entry which is preliminary data.</text>
</comment>
<dbReference type="GO" id="GO:0008784">
    <property type="term" value="F:alanine racemase activity"/>
    <property type="evidence" value="ECO:0007669"/>
    <property type="project" value="UniProtKB-UniRule"/>
</dbReference>
<protein>
    <recommendedName>
        <fullName evidence="4 7">Alanine racemase</fullName>
        <ecNumber evidence="4 7">5.1.1.1</ecNumber>
    </recommendedName>
</protein>
<keyword evidence="12" id="KW-1185">Reference proteome</keyword>
<dbReference type="InterPro" id="IPR000821">
    <property type="entry name" value="Ala_racemase"/>
</dbReference>
<organism evidence="11 12">
    <name type="scientific">Sphingomonas oleivorans</name>
    <dbReference type="NCBI Taxonomy" id="1735121"/>
    <lineage>
        <taxon>Bacteria</taxon>
        <taxon>Pseudomonadati</taxon>
        <taxon>Pseudomonadota</taxon>
        <taxon>Alphaproteobacteria</taxon>
        <taxon>Sphingomonadales</taxon>
        <taxon>Sphingomonadaceae</taxon>
        <taxon>Sphingomonas</taxon>
    </lineage>
</organism>
<gene>
    <name evidence="11" type="primary">alr</name>
    <name evidence="11" type="ORF">CLG96_03730</name>
</gene>
<dbReference type="AlphaFoldDB" id="A0A2T5G285"/>
<dbReference type="Gene3D" id="2.40.37.10">
    <property type="entry name" value="Lyase, Ornithine Decarboxylase, Chain A, domain 1"/>
    <property type="match status" value="1"/>
</dbReference>
<dbReference type="InterPro" id="IPR029066">
    <property type="entry name" value="PLP-binding_barrel"/>
</dbReference>
<dbReference type="InterPro" id="IPR020622">
    <property type="entry name" value="Ala_racemase_pyridoxalP-BS"/>
</dbReference>
<feature type="binding site" evidence="7 9">
    <location>
        <position position="313"/>
    </location>
    <ligand>
        <name>substrate</name>
    </ligand>
</feature>
<evidence type="ECO:0000313" key="12">
    <source>
        <dbReference type="Proteomes" id="UP000244162"/>
    </source>
</evidence>
<dbReference type="OrthoDB" id="9813814at2"/>
<dbReference type="HAMAP" id="MF_01201">
    <property type="entry name" value="Ala_racemase"/>
    <property type="match status" value="1"/>
</dbReference>
<keyword evidence="5 7" id="KW-0663">Pyridoxal phosphate</keyword>
<evidence type="ECO:0000256" key="5">
    <source>
        <dbReference type="ARBA" id="ARBA00022898"/>
    </source>
</evidence>
<dbReference type="PROSITE" id="PS00395">
    <property type="entry name" value="ALANINE_RACEMASE"/>
    <property type="match status" value="1"/>
</dbReference>
<dbReference type="SUPFAM" id="SSF50621">
    <property type="entry name" value="Alanine racemase C-terminal domain-like"/>
    <property type="match status" value="1"/>
</dbReference>
<feature type="active site" description="Proton acceptor; specific for L-alanine" evidence="7">
    <location>
        <position position="265"/>
    </location>
</feature>